<evidence type="ECO:0000313" key="2">
    <source>
        <dbReference type="Proteomes" id="UP000424080"/>
    </source>
</evidence>
<dbReference type="EMBL" id="AP019525">
    <property type="protein sequence ID" value="BBI90949.1"/>
    <property type="molecule type" value="Genomic_DNA"/>
</dbReference>
<accession>A0A5S9BZI1</accession>
<protein>
    <submittedName>
        <fullName evidence="1">Uncharacterized protein</fullName>
    </submittedName>
</protein>
<reference evidence="1 2" key="1">
    <citation type="journal article" date="2019" name="Arch. Virol.">
        <title>A novel jumbo Tenacibaculum maritimum lytic phage with head-fiber-like appendages.</title>
        <authorList>
            <person name="Kawato Y."/>
            <person name="Istiqomah I."/>
            <person name="Gaafar A.Y."/>
            <person name="Hanaoka M."/>
            <person name="Ishimaru K."/>
            <person name="Yasuike M."/>
            <person name="Nishiki I."/>
            <person name="Nakamura Y."/>
            <person name="Fujiwara A."/>
            <person name="Nakai T."/>
        </authorList>
    </citation>
    <scope>NUCLEOTIDE SEQUENCE [LARGE SCALE GENOMIC DNA]</scope>
    <source>
        <strain evidence="1 2">PTm5</strain>
    </source>
</reference>
<organism evidence="1 2">
    <name type="scientific">Tenacibaculum phage PTm5</name>
    <dbReference type="NCBI Taxonomy" id="2547426"/>
    <lineage>
        <taxon>Viruses</taxon>
        <taxon>Duplodnaviria</taxon>
        <taxon>Heunggongvirae</taxon>
        <taxon>Uroviricota</taxon>
        <taxon>Caudoviricetes</taxon>
        <taxon>Shirahamavirus</taxon>
        <taxon>Shirahamavirus PTm1</taxon>
    </lineage>
</organism>
<name>A0A5S9BZI1_9CAUD</name>
<dbReference type="Proteomes" id="UP000424080">
    <property type="component" value="Segment"/>
</dbReference>
<sequence>MINRKQIRNGAIQFRMVSNETERLLLKDVEIGDIIYQNQDNRRYELLSLPASNPVNWKLLLNTISGVFNSSVSQTLYTDINRNLTISWDSVNFQPTYTVNGWGWIDGAIIKVDGNSSTIRINADDKSSVDGTFYFTNNGALNTAFNMENYGSYTFCTLVKESYDPNYPAVMIHMNLGNTGTCAYIINIIN</sequence>
<evidence type="ECO:0000313" key="1">
    <source>
        <dbReference type="EMBL" id="BBI90949.1"/>
    </source>
</evidence>
<proteinExistence type="predicted"/>